<keyword evidence="17" id="KW-1185">Reference proteome</keyword>
<dbReference type="InterPro" id="IPR011992">
    <property type="entry name" value="EF-hand-dom_pair"/>
</dbReference>
<dbReference type="GO" id="GO:0005758">
    <property type="term" value="C:mitochondrial intermembrane space"/>
    <property type="evidence" value="ECO:0007669"/>
    <property type="project" value="UniProtKB-SubCell"/>
</dbReference>
<evidence type="ECO:0000256" key="5">
    <source>
        <dbReference type="ARBA" id="ARBA00022723"/>
    </source>
</evidence>
<dbReference type="PANTHER" id="PTHR12294:SF1">
    <property type="entry name" value="CALCIUM UPTAKE PROTEIN 1, MITOCHONDRIAL"/>
    <property type="match status" value="1"/>
</dbReference>
<evidence type="ECO:0000256" key="1">
    <source>
        <dbReference type="ARBA" id="ARBA00004273"/>
    </source>
</evidence>
<dbReference type="Gene3D" id="1.10.238.10">
    <property type="entry name" value="EF-hand"/>
    <property type="match status" value="2"/>
</dbReference>
<dbReference type="CDD" id="cd15900">
    <property type="entry name" value="EFh_MICU"/>
    <property type="match status" value="1"/>
</dbReference>
<name>A0A0C2CLW9_9BILA</name>
<dbReference type="OrthoDB" id="10056860at2759"/>
<evidence type="ECO:0000256" key="14">
    <source>
        <dbReference type="SAM" id="MobiDB-lite"/>
    </source>
</evidence>
<keyword evidence="11" id="KW-0496">Mitochondrion</keyword>
<comment type="subcellular location">
    <subcellularLocation>
        <location evidence="1">Mitochondrion inner membrane</location>
    </subcellularLocation>
    <subcellularLocation>
        <location evidence="2">Mitochondrion intermembrane space</location>
    </subcellularLocation>
</comment>
<evidence type="ECO:0000313" key="17">
    <source>
        <dbReference type="Proteomes" id="UP000054047"/>
    </source>
</evidence>
<keyword evidence="9" id="KW-0809">Transit peptide</keyword>
<keyword evidence="5" id="KW-0479">Metal-binding</keyword>
<evidence type="ECO:0000256" key="11">
    <source>
        <dbReference type="ARBA" id="ARBA00023128"/>
    </source>
</evidence>
<dbReference type="PANTHER" id="PTHR12294">
    <property type="entry name" value="EF HAND DOMAIN FAMILY A1,A2-RELATED"/>
    <property type="match status" value="1"/>
</dbReference>
<dbReference type="AlphaFoldDB" id="A0A0C2CLW9"/>
<feature type="domain" description="EF-hand" evidence="15">
    <location>
        <begin position="304"/>
        <end position="339"/>
    </location>
</feature>
<feature type="compositionally biased region" description="Acidic residues" evidence="14">
    <location>
        <begin position="167"/>
        <end position="177"/>
    </location>
</feature>
<accession>A0A0C2CLW9</accession>
<sequence length="567" mass="65322">MCMVKLRPTTQNDAISLLNGRGTSKQAPLFASGPCVIETVECPAEMWRTFYTALSKRSVPESQTGNVASNKPKEAEIDPVAAYTMFGNIRKPKRSPFHYTDRKSGTGYSDFSTTVYQHRPYIWPPLRKLFNVNFAIVAAGLLMKQFKSIGNGMKPEASQLDNQASDENSDSSDSDCDAESKKVEKPKRKKIGFRERRIIEYEDRIRLYSTPDKIFRYFATLKVIDKSDESGRTFEVFMTPEDFLRSFTPGVMQPRKYGLDSYKIYQPEKYKHKFSDTTSIFYKLGENGLISFSDYLFLMTLLSTSPNDFALAFKIFDINGDGALDKEEFHKVQLLIMSQTTVGQRHRDHITPNSSFRVESNSALECYFFGKDGTKTLPASKFLEFQKCLYNDILRMEFERRDALDGVDGLISEYSFGELLLMHAQIPEKRQKLMLKRIKRKFKEKDSRGISFEETKAFFQFLYHIEDVDMALHFHRMAGLSIDAELLKRVARKVTDVELSDHVIDVVITLFDDNMDGKLSNNEMVAVMRRRMRRGLERPRDTGLFRLLDALVLCGKRTYHASPLPFY</sequence>
<dbReference type="Pfam" id="PF13202">
    <property type="entry name" value="EF-hand_5"/>
    <property type="match status" value="1"/>
</dbReference>
<reference evidence="16 17" key="1">
    <citation type="submission" date="2013-12" db="EMBL/GenBank/DDBJ databases">
        <title>Draft genome of the parsitic nematode Ancylostoma duodenale.</title>
        <authorList>
            <person name="Mitreva M."/>
        </authorList>
    </citation>
    <scope>NUCLEOTIDE SEQUENCE [LARGE SCALE GENOMIC DNA]</scope>
    <source>
        <strain evidence="16 17">Zhejiang</strain>
    </source>
</reference>
<dbReference type="Proteomes" id="UP000054047">
    <property type="component" value="Unassembled WGS sequence"/>
</dbReference>
<keyword evidence="10" id="KW-0406">Ion transport</keyword>
<dbReference type="InterPro" id="IPR002048">
    <property type="entry name" value="EF_hand_dom"/>
</dbReference>
<dbReference type="InterPro" id="IPR018247">
    <property type="entry name" value="EF_Hand_1_Ca_BS"/>
</dbReference>
<protein>
    <submittedName>
        <fullName evidence="16">EF hand</fullName>
    </submittedName>
</protein>
<feature type="region of interest" description="Disordered" evidence="14">
    <location>
        <begin position="154"/>
        <end position="183"/>
    </location>
</feature>
<dbReference type="GO" id="GO:0036444">
    <property type="term" value="P:calcium import into the mitochondrion"/>
    <property type="evidence" value="ECO:0007669"/>
    <property type="project" value="UniProtKB-ARBA"/>
</dbReference>
<evidence type="ECO:0000256" key="2">
    <source>
        <dbReference type="ARBA" id="ARBA00004569"/>
    </source>
</evidence>
<evidence type="ECO:0000313" key="16">
    <source>
        <dbReference type="EMBL" id="KIH57598.1"/>
    </source>
</evidence>
<dbReference type="PROSITE" id="PS50222">
    <property type="entry name" value="EF_HAND_2"/>
    <property type="match status" value="2"/>
</dbReference>
<dbReference type="InterPro" id="IPR039800">
    <property type="entry name" value="MICU1/2/3"/>
</dbReference>
<evidence type="ECO:0000256" key="12">
    <source>
        <dbReference type="ARBA" id="ARBA00023136"/>
    </source>
</evidence>
<dbReference type="GO" id="GO:0051560">
    <property type="term" value="P:mitochondrial calcium ion homeostasis"/>
    <property type="evidence" value="ECO:0007669"/>
    <property type="project" value="TreeGrafter"/>
</dbReference>
<evidence type="ECO:0000256" key="6">
    <source>
        <dbReference type="ARBA" id="ARBA00022737"/>
    </source>
</evidence>
<dbReference type="GO" id="GO:0005509">
    <property type="term" value="F:calcium ion binding"/>
    <property type="evidence" value="ECO:0007669"/>
    <property type="project" value="InterPro"/>
</dbReference>
<evidence type="ECO:0000256" key="13">
    <source>
        <dbReference type="ARBA" id="ARBA00038333"/>
    </source>
</evidence>
<evidence type="ECO:0000256" key="7">
    <source>
        <dbReference type="ARBA" id="ARBA00022792"/>
    </source>
</evidence>
<proteinExistence type="inferred from homology"/>
<evidence type="ECO:0000256" key="4">
    <source>
        <dbReference type="ARBA" id="ARBA00022568"/>
    </source>
</evidence>
<evidence type="ECO:0000256" key="3">
    <source>
        <dbReference type="ARBA" id="ARBA00022448"/>
    </source>
</evidence>
<dbReference type="GO" id="GO:1990246">
    <property type="term" value="C:uniplex complex"/>
    <property type="evidence" value="ECO:0007669"/>
    <property type="project" value="TreeGrafter"/>
</dbReference>
<evidence type="ECO:0000256" key="8">
    <source>
        <dbReference type="ARBA" id="ARBA00022837"/>
    </source>
</evidence>
<evidence type="ECO:0000256" key="9">
    <source>
        <dbReference type="ARBA" id="ARBA00022946"/>
    </source>
</evidence>
<dbReference type="Pfam" id="PF13833">
    <property type="entry name" value="EF-hand_8"/>
    <property type="match status" value="1"/>
</dbReference>
<dbReference type="SUPFAM" id="SSF47473">
    <property type="entry name" value="EF-hand"/>
    <property type="match status" value="2"/>
</dbReference>
<keyword evidence="7" id="KW-0999">Mitochondrion inner membrane</keyword>
<evidence type="ECO:0000259" key="15">
    <source>
        <dbReference type="PROSITE" id="PS50222"/>
    </source>
</evidence>
<evidence type="ECO:0000256" key="10">
    <source>
        <dbReference type="ARBA" id="ARBA00023065"/>
    </source>
</evidence>
<organism evidence="16 17">
    <name type="scientific">Ancylostoma duodenale</name>
    <dbReference type="NCBI Taxonomy" id="51022"/>
    <lineage>
        <taxon>Eukaryota</taxon>
        <taxon>Metazoa</taxon>
        <taxon>Ecdysozoa</taxon>
        <taxon>Nematoda</taxon>
        <taxon>Chromadorea</taxon>
        <taxon>Rhabditida</taxon>
        <taxon>Rhabditina</taxon>
        <taxon>Rhabditomorpha</taxon>
        <taxon>Strongyloidea</taxon>
        <taxon>Ancylostomatidae</taxon>
        <taxon>Ancylostomatinae</taxon>
        <taxon>Ancylostoma</taxon>
    </lineage>
</organism>
<dbReference type="EMBL" id="KN734187">
    <property type="protein sequence ID" value="KIH57598.1"/>
    <property type="molecule type" value="Genomic_DNA"/>
</dbReference>
<feature type="domain" description="EF-hand" evidence="15">
    <location>
        <begin position="499"/>
        <end position="534"/>
    </location>
</feature>
<keyword evidence="4" id="KW-0109">Calcium transport</keyword>
<keyword evidence="3" id="KW-0813">Transport</keyword>
<keyword evidence="12" id="KW-0472">Membrane</keyword>
<dbReference type="PROSITE" id="PS00018">
    <property type="entry name" value="EF_HAND_1"/>
    <property type="match status" value="2"/>
</dbReference>
<keyword evidence="6" id="KW-0677">Repeat</keyword>
<gene>
    <name evidence="16" type="ORF">ANCDUO_12209</name>
</gene>
<dbReference type="SMART" id="SM00054">
    <property type="entry name" value="EFh"/>
    <property type="match status" value="2"/>
</dbReference>
<comment type="similarity">
    <text evidence="13">Belongs to the MICU1 family. MICU1 subfamily.</text>
</comment>
<keyword evidence="8" id="KW-0106">Calcium</keyword>